<dbReference type="EMBL" id="BAABIW010000006">
    <property type="protein sequence ID" value="GAA5020237.1"/>
    <property type="molecule type" value="Genomic_DNA"/>
</dbReference>
<feature type="domain" description="VOC" evidence="2">
    <location>
        <begin position="6"/>
        <end position="130"/>
    </location>
</feature>
<evidence type="ECO:0000313" key="4">
    <source>
        <dbReference type="Proteomes" id="UP001500427"/>
    </source>
</evidence>
<evidence type="ECO:0000313" key="3">
    <source>
        <dbReference type="EMBL" id="GAA5020237.1"/>
    </source>
</evidence>
<dbReference type="PROSITE" id="PS51819">
    <property type="entry name" value="VOC"/>
    <property type="match status" value="1"/>
</dbReference>
<feature type="region of interest" description="Disordered" evidence="1">
    <location>
        <begin position="136"/>
        <end position="160"/>
    </location>
</feature>
<dbReference type="InterPro" id="IPR004360">
    <property type="entry name" value="Glyas_Fos-R_dOase_dom"/>
</dbReference>
<keyword evidence="4" id="KW-1185">Reference proteome</keyword>
<dbReference type="Proteomes" id="UP001500427">
    <property type="component" value="Unassembled WGS sequence"/>
</dbReference>
<protein>
    <submittedName>
        <fullName evidence="3">VOC family protein</fullName>
    </submittedName>
</protein>
<dbReference type="Pfam" id="PF00903">
    <property type="entry name" value="Glyoxalase"/>
    <property type="match status" value="1"/>
</dbReference>
<dbReference type="InterPro" id="IPR037523">
    <property type="entry name" value="VOC_core"/>
</dbReference>
<gene>
    <name evidence="3" type="ORF">GCM10023258_08760</name>
</gene>
<name>A0ABP9J789_9MICO</name>
<dbReference type="SUPFAM" id="SSF54593">
    <property type="entry name" value="Glyoxalase/Bleomycin resistance protein/Dihydroxybiphenyl dioxygenase"/>
    <property type="match status" value="1"/>
</dbReference>
<proteinExistence type="predicted"/>
<comment type="caution">
    <text evidence="3">The sequence shown here is derived from an EMBL/GenBank/DDBJ whole genome shotgun (WGS) entry which is preliminary data.</text>
</comment>
<dbReference type="InterPro" id="IPR029068">
    <property type="entry name" value="Glyas_Bleomycin-R_OHBP_Dase"/>
</dbReference>
<evidence type="ECO:0000259" key="2">
    <source>
        <dbReference type="PROSITE" id="PS51819"/>
    </source>
</evidence>
<reference evidence="4" key="1">
    <citation type="journal article" date="2019" name="Int. J. Syst. Evol. Microbiol.">
        <title>The Global Catalogue of Microorganisms (GCM) 10K type strain sequencing project: providing services to taxonomists for standard genome sequencing and annotation.</title>
        <authorList>
            <consortium name="The Broad Institute Genomics Platform"/>
            <consortium name="The Broad Institute Genome Sequencing Center for Infectious Disease"/>
            <person name="Wu L."/>
            <person name="Ma J."/>
        </authorList>
    </citation>
    <scope>NUCLEOTIDE SEQUENCE [LARGE SCALE GENOMIC DNA]</scope>
    <source>
        <strain evidence="4">JCM 17687</strain>
    </source>
</reference>
<dbReference type="RefSeq" id="WP_345506215.1">
    <property type="nucleotide sequence ID" value="NZ_BAABIW010000006.1"/>
</dbReference>
<dbReference type="Gene3D" id="3.10.180.10">
    <property type="entry name" value="2,3-Dihydroxybiphenyl 1,2-Dioxygenase, domain 1"/>
    <property type="match status" value="1"/>
</dbReference>
<dbReference type="PANTHER" id="PTHR36503:SF1">
    <property type="entry name" value="BLR2520 PROTEIN"/>
    <property type="match status" value="1"/>
</dbReference>
<accession>A0ABP9J789</accession>
<sequence length="160" mass="16793">MELPPDITAITLGVRDVAASRAFYVEGLGFREVLHLPGDICFVQCAPGQLLALWDVAAMPGEYGDVAHGSSAPPASLGHNTATADEVERLYAAALAAGATSVSAPTTREWGGTSACVADPDGFRWDLVHNPNFRVDPDGTVHLGEAPDQAPDQARDQARD</sequence>
<dbReference type="PANTHER" id="PTHR36503">
    <property type="entry name" value="BLR2520 PROTEIN"/>
    <property type="match status" value="1"/>
</dbReference>
<evidence type="ECO:0000256" key="1">
    <source>
        <dbReference type="SAM" id="MobiDB-lite"/>
    </source>
</evidence>
<organism evidence="3 4">
    <name type="scientific">Terrabacter aeriphilus</name>
    <dbReference type="NCBI Taxonomy" id="515662"/>
    <lineage>
        <taxon>Bacteria</taxon>
        <taxon>Bacillati</taxon>
        <taxon>Actinomycetota</taxon>
        <taxon>Actinomycetes</taxon>
        <taxon>Micrococcales</taxon>
        <taxon>Intrasporangiaceae</taxon>
        <taxon>Terrabacter</taxon>
    </lineage>
</organism>